<proteinExistence type="predicted"/>
<reference evidence="1" key="1">
    <citation type="submission" date="2020-04" db="EMBL/GenBank/DDBJ databases">
        <title>Hybrid Assembly of Korean Phytophthora infestans isolates.</title>
        <authorList>
            <person name="Prokchorchik M."/>
            <person name="Lee Y."/>
            <person name="Seo J."/>
            <person name="Cho J.-H."/>
            <person name="Park Y.-E."/>
            <person name="Jang D.-C."/>
            <person name="Im J.-S."/>
            <person name="Choi J.-G."/>
            <person name="Park H.-J."/>
            <person name="Lee G.-B."/>
            <person name="Lee Y.-G."/>
            <person name="Hong S.-Y."/>
            <person name="Cho K."/>
            <person name="Sohn K.H."/>
        </authorList>
    </citation>
    <scope>NUCLEOTIDE SEQUENCE</scope>
    <source>
        <strain evidence="1">KR_1_A1</strain>
    </source>
</reference>
<dbReference type="AlphaFoldDB" id="A0A833SKM6"/>
<organism evidence="1 2">
    <name type="scientific">Phytophthora infestans</name>
    <name type="common">Potato late blight agent</name>
    <name type="synonym">Botrytis infestans</name>
    <dbReference type="NCBI Taxonomy" id="4787"/>
    <lineage>
        <taxon>Eukaryota</taxon>
        <taxon>Sar</taxon>
        <taxon>Stramenopiles</taxon>
        <taxon>Oomycota</taxon>
        <taxon>Peronosporomycetes</taxon>
        <taxon>Peronosporales</taxon>
        <taxon>Peronosporaceae</taxon>
        <taxon>Phytophthora</taxon>
    </lineage>
</organism>
<sequence length="164" mass="17945">MTLKPVLESSDLDDDAPDQLFAGVPTHLNKGRGYLVRRLPSTAGTPAWLAGAKLLLWQTSLSLEREELDEAQIQASESKAPCKDWFEDDEKGDFKASTKAQAKHISVRPAEFPDDKAASIAVPKADKVTRPHHVSILSSSEALLALQAKARASAQRVPWDLESF</sequence>
<dbReference type="EMBL" id="WSZM01001059">
    <property type="protein sequence ID" value="KAF4028409.1"/>
    <property type="molecule type" value="Genomic_DNA"/>
</dbReference>
<keyword evidence="2" id="KW-1185">Reference proteome</keyword>
<dbReference type="Proteomes" id="UP000602510">
    <property type="component" value="Unassembled WGS sequence"/>
</dbReference>
<accession>A0A833SKM6</accession>
<evidence type="ECO:0000313" key="2">
    <source>
        <dbReference type="Proteomes" id="UP000602510"/>
    </source>
</evidence>
<protein>
    <submittedName>
        <fullName evidence="1">Uncharacterized protein</fullName>
    </submittedName>
</protein>
<name>A0A833SKM6_PHYIN</name>
<comment type="caution">
    <text evidence="1">The sequence shown here is derived from an EMBL/GenBank/DDBJ whole genome shotgun (WGS) entry which is preliminary data.</text>
</comment>
<gene>
    <name evidence="1" type="ORF">GN244_ATG19915</name>
</gene>
<evidence type="ECO:0000313" key="1">
    <source>
        <dbReference type="EMBL" id="KAF4028409.1"/>
    </source>
</evidence>